<evidence type="ECO:0000313" key="5">
    <source>
        <dbReference type="Proteomes" id="UP000008130"/>
    </source>
</evidence>
<dbReference type="SUPFAM" id="SSF109854">
    <property type="entry name" value="DinB/YfiT-like putative metalloenzymes"/>
    <property type="match status" value="1"/>
</dbReference>
<dbReference type="AlphaFoldDB" id="F2J456"/>
<dbReference type="Pfam" id="PF05163">
    <property type="entry name" value="DinB"/>
    <property type="match status" value="1"/>
</dbReference>
<evidence type="ECO:0000313" key="4">
    <source>
        <dbReference type="EMBL" id="ADZ69982.1"/>
    </source>
</evidence>
<name>F2J456_POLGS</name>
<reference evidence="4 5" key="1">
    <citation type="journal article" date="2011" name="J. Bacteriol.">
        <title>Complete genome sequence of Polymorphum gilvum SL003B-26A1T, a crude oil-degrading bacterium from oil-polluted saline soil.</title>
        <authorList>
            <person name="Li S.G."/>
            <person name="Tang Y.Q."/>
            <person name="Nie Y."/>
            <person name="Cai M."/>
            <person name="Wu X.L."/>
        </authorList>
    </citation>
    <scope>NUCLEOTIDE SEQUENCE [LARGE SCALE GENOMIC DNA]</scope>
    <source>
        <strain evidence="5">LMG 25793 / CGMCC 1.9160 / SL003B-26A1</strain>
    </source>
</reference>
<dbReference type="KEGG" id="pgv:SL003B_1554"/>
<dbReference type="PANTHER" id="PTHR37302">
    <property type="entry name" value="SLR1116 PROTEIN"/>
    <property type="match status" value="1"/>
</dbReference>
<accession>F2J456</accession>
<dbReference type="PATRIC" id="fig|991905.3.peg.1597"/>
<gene>
    <name evidence="4" type="ordered locus">SL003B_1554</name>
</gene>
<keyword evidence="5" id="KW-1185">Reference proteome</keyword>
<evidence type="ECO:0000256" key="2">
    <source>
        <dbReference type="ARBA" id="ARBA00022723"/>
    </source>
</evidence>
<feature type="binding site" evidence="3">
    <location>
        <position position="50"/>
    </location>
    <ligand>
        <name>a divalent metal cation</name>
        <dbReference type="ChEBI" id="CHEBI:60240"/>
    </ligand>
</feature>
<dbReference type="InterPro" id="IPR007837">
    <property type="entry name" value="DinB"/>
</dbReference>
<organism evidence="4 5">
    <name type="scientific">Polymorphum gilvum (strain LMG 25793 / CGMCC 1.9160 / SL003B-26A1)</name>
    <dbReference type="NCBI Taxonomy" id="991905"/>
    <lineage>
        <taxon>Bacteria</taxon>
        <taxon>Pseudomonadati</taxon>
        <taxon>Pseudomonadota</taxon>
        <taxon>Alphaproteobacteria</taxon>
        <taxon>Rhodobacterales</taxon>
        <taxon>Paracoccaceae</taxon>
        <taxon>Polymorphum</taxon>
    </lineage>
</organism>
<keyword evidence="2 3" id="KW-0479">Metal-binding</keyword>
<feature type="binding site" evidence="3">
    <location>
        <position position="139"/>
    </location>
    <ligand>
        <name>a divalent metal cation</name>
        <dbReference type="ChEBI" id="CHEBI:60240"/>
    </ligand>
</feature>
<dbReference type="OrthoDB" id="9807509at2"/>
<dbReference type="HOGENOM" id="CLU_101283_1_1_5"/>
<evidence type="ECO:0000256" key="3">
    <source>
        <dbReference type="PIRSR" id="PIRSR607837-1"/>
    </source>
</evidence>
<dbReference type="EMBL" id="CP002568">
    <property type="protein sequence ID" value="ADZ69982.1"/>
    <property type="molecule type" value="Genomic_DNA"/>
</dbReference>
<comment type="similarity">
    <text evidence="1">Belongs to the DinB family.</text>
</comment>
<dbReference type="eggNOG" id="COG2318">
    <property type="taxonomic scope" value="Bacteria"/>
</dbReference>
<evidence type="ECO:0000256" key="1">
    <source>
        <dbReference type="ARBA" id="ARBA00008635"/>
    </source>
</evidence>
<dbReference type="RefSeq" id="WP_013652299.1">
    <property type="nucleotide sequence ID" value="NC_015259.1"/>
</dbReference>
<dbReference type="STRING" id="991905.SL003B_1554"/>
<proteinExistence type="inferred from homology"/>
<dbReference type="Proteomes" id="UP000008130">
    <property type="component" value="Chromosome"/>
</dbReference>
<dbReference type="GO" id="GO:0046872">
    <property type="term" value="F:metal ion binding"/>
    <property type="evidence" value="ECO:0007669"/>
    <property type="project" value="UniProtKB-KW"/>
</dbReference>
<dbReference type="Gene3D" id="1.20.120.450">
    <property type="entry name" value="dinb family like domain"/>
    <property type="match status" value="1"/>
</dbReference>
<sequence length="167" mass="19110">MTDPILYRRQAAYNFWMTNKLYATCGQMSDAERKADRGAFFRSIHSTLNHLLFGDRIWMGRFTGRSHEHRGMGVDIYDDFGELEQAHRAMAAEIEAFAAGLTPEWLAGTLRWTNTTGTRTLERPRWLLVSHLFNHQTHHRGQITTLLSQSGLDIGVTDLPFMPDLGD</sequence>
<feature type="binding site" evidence="3">
    <location>
        <position position="135"/>
    </location>
    <ligand>
        <name>a divalent metal cation</name>
        <dbReference type="ChEBI" id="CHEBI:60240"/>
    </ligand>
</feature>
<dbReference type="InterPro" id="IPR034660">
    <property type="entry name" value="DinB/YfiT-like"/>
</dbReference>
<dbReference type="PANTHER" id="PTHR37302:SF1">
    <property type="entry name" value="PROTEIN DINB"/>
    <property type="match status" value="1"/>
</dbReference>
<protein>
    <submittedName>
        <fullName evidence="4">DinB family</fullName>
    </submittedName>
</protein>